<gene>
    <name evidence="2" type="ORF">DY218_25720</name>
</gene>
<proteinExistence type="predicted"/>
<sequence length="161" mass="17567">MTVRFKGTCAALEFDRGWLRLEWAEPGHDHWYRAGELLVPARDCVALALRPDLSDGRLHLAFRFRRPDGGEAGAEVSIVAEHAAHAHRFAEYLAHEYGVRISLTDPGEAAQDQRPQPAPGLEPQAAEAGQDDPADWLSSPVSASTQTLFRSVLTRLSGTAG</sequence>
<comment type="caution">
    <text evidence="2">The sequence shown here is derived from an EMBL/GenBank/DDBJ whole genome shotgun (WGS) entry which is preliminary data.</text>
</comment>
<feature type="region of interest" description="Disordered" evidence="1">
    <location>
        <begin position="104"/>
        <end position="142"/>
    </location>
</feature>
<dbReference type="Proteomes" id="UP000263094">
    <property type="component" value="Unassembled WGS sequence"/>
</dbReference>
<evidence type="ECO:0000313" key="3">
    <source>
        <dbReference type="Proteomes" id="UP000263094"/>
    </source>
</evidence>
<accession>A0A372LYU7</accession>
<protein>
    <submittedName>
        <fullName evidence="2">Uncharacterized protein</fullName>
    </submittedName>
</protein>
<organism evidence="2 3">
    <name type="scientific">Streptomyces triticagri</name>
    <dbReference type="NCBI Taxonomy" id="2293568"/>
    <lineage>
        <taxon>Bacteria</taxon>
        <taxon>Bacillati</taxon>
        <taxon>Actinomycetota</taxon>
        <taxon>Actinomycetes</taxon>
        <taxon>Kitasatosporales</taxon>
        <taxon>Streptomycetaceae</taxon>
        <taxon>Streptomyces</taxon>
    </lineage>
</organism>
<keyword evidence="3" id="KW-1185">Reference proteome</keyword>
<dbReference type="AlphaFoldDB" id="A0A372LYU7"/>
<reference evidence="2 3" key="1">
    <citation type="submission" date="2018-08" db="EMBL/GenBank/DDBJ databases">
        <title>Isolation, diversity and antifungal activity of Actinobacteria from wheat.</title>
        <authorList>
            <person name="Han C."/>
        </authorList>
    </citation>
    <scope>NUCLEOTIDE SEQUENCE [LARGE SCALE GENOMIC DNA]</scope>
    <source>
        <strain evidence="2 3">NEAU-YY421</strain>
    </source>
</reference>
<evidence type="ECO:0000256" key="1">
    <source>
        <dbReference type="SAM" id="MobiDB-lite"/>
    </source>
</evidence>
<dbReference type="EMBL" id="QUAK01000169">
    <property type="protein sequence ID" value="RFU83832.1"/>
    <property type="molecule type" value="Genomic_DNA"/>
</dbReference>
<evidence type="ECO:0000313" key="2">
    <source>
        <dbReference type="EMBL" id="RFU83832.1"/>
    </source>
</evidence>
<dbReference type="RefSeq" id="WP_128558512.1">
    <property type="nucleotide sequence ID" value="NZ_QUAK01000169.1"/>
</dbReference>
<name>A0A372LYU7_9ACTN</name>